<evidence type="ECO:0000256" key="3">
    <source>
        <dbReference type="ARBA" id="ARBA00017473"/>
    </source>
</evidence>
<evidence type="ECO:0000256" key="8">
    <source>
        <dbReference type="ARBA" id="ARBA00032554"/>
    </source>
</evidence>
<keyword evidence="5 9" id="KW-0547">Nucleotide-binding</keyword>
<dbReference type="PIRSF" id="PIRSF010376">
    <property type="entry name" value="IspE"/>
    <property type="match status" value="1"/>
</dbReference>
<proteinExistence type="inferred from homology"/>
<dbReference type="NCBIfam" id="TIGR00154">
    <property type="entry name" value="ispE"/>
    <property type="match status" value="1"/>
</dbReference>
<feature type="active site" evidence="9">
    <location>
        <position position="13"/>
    </location>
</feature>
<name>A0A1G7Z6K5_CHIFI</name>
<comment type="similarity">
    <text evidence="1 9">Belongs to the GHMP kinase family. IspE subfamily.</text>
</comment>
<dbReference type="AlphaFoldDB" id="A0A1G7Z6K5"/>
<gene>
    <name evidence="9" type="primary">ispE</name>
    <name evidence="12" type="ORF">SAMN04488121_108151</name>
</gene>
<dbReference type="InterPro" id="IPR013750">
    <property type="entry name" value="GHMP_kinase_C_dom"/>
</dbReference>
<dbReference type="GO" id="GO:0016114">
    <property type="term" value="P:terpenoid biosynthetic process"/>
    <property type="evidence" value="ECO:0007669"/>
    <property type="project" value="UniProtKB-UniRule"/>
</dbReference>
<evidence type="ECO:0000256" key="4">
    <source>
        <dbReference type="ARBA" id="ARBA00022679"/>
    </source>
</evidence>
<dbReference type="InterPro" id="IPR006204">
    <property type="entry name" value="GHMP_kinase_N_dom"/>
</dbReference>
<feature type="binding site" evidence="9">
    <location>
        <begin position="96"/>
        <end position="106"/>
    </location>
    <ligand>
        <name>ATP</name>
        <dbReference type="ChEBI" id="CHEBI:30616"/>
    </ligand>
</feature>
<dbReference type="EMBL" id="FNBN01000008">
    <property type="protein sequence ID" value="SDH04383.1"/>
    <property type="molecule type" value="Genomic_DNA"/>
</dbReference>
<dbReference type="Proteomes" id="UP000199045">
    <property type="component" value="Unassembled WGS sequence"/>
</dbReference>
<reference evidence="12 13" key="1">
    <citation type="submission" date="2016-10" db="EMBL/GenBank/DDBJ databases">
        <authorList>
            <person name="de Groot N.N."/>
        </authorList>
    </citation>
    <scope>NUCLEOTIDE SEQUENCE [LARGE SCALE GENOMIC DNA]</scope>
    <source>
        <strain evidence="12 13">DSM 527</strain>
    </source>
</reference>
<evidence type="ECO:0000256" key="1">
    <source>
        <dbReference type="ARBA" id="ARBA00009684"/>
    </source>
</evidence>
<keyword evidence="7 9" id="KW-0067">ATP-binding</keyword>
<keyword evidence="6 9" id="KW-0418">Kinase</keyword>
<dbReference type="Pfam" id="PF08544">
    <property type="entry name" value="GHMP_kinases_C"/>
    <property type="match status" value="1"/>
</dbReference>
<dbReference type="SUPFAM" id="SSF54211">
    <property type="entry name" value="Ribosomal protein S5 domain 2-like"/>
    <property type="match status" value="1"/>
</dbReference>
<dbReference type="PANTHER" id="PTHR43527:SF2">
    <property type="entry name" value="4-DIPHOSPHOCYTIDYL-2-C-METHYL-D-ERYTHRITOL KINASE, CHLOROPLASTIC"/>
    <property type="match status" value="1"/>
</dbReference>
<dbReference type="GO" id="GO:0050515">
    <property type="term" value="F:4-(cytidine 5'-diphospho)-2-C-methyl-D-erythritol kinase activity"/>
    <property type="evidence" value="ECO:0007669"/>
    <property type="project" value="UniProtKB-UniRule"/>
</dbReference>
<feature type="domain" description="GHMP kinase N-terminal" evidence="10">
    <location>
        <begin position="68"/>
        <end position="143"/>
    </location>
</feature>
<evidence type="ECO:0000256" key="6">
    <source>
        <dbReference type="ARBA" id="ARBA00022777"/>
    </source>
</evidence>
<dbReference type="Gene3D" id="3.30.230.10">
    <property type="match status" value="1"/>
</dbReference>
<protein>
    <recommendedName>
        <fullName evidence="3 9">4-diphosphocytidyl-2-C-methyl-D-erythritol kinase</fullName>
        <shortName evidence="9">CMK</shortName>
        <ecNumber evidence="2 9">2.7.1.148</ecNumber>
    </recommendedName>
    <alternativeName>
        <fullName evidence="8 9">4-(cytidine-5'-diphospho)-2-C-methyl-D-erythritol kinase</fullName>
    </alternativeName>
</protein>
<dbReference type="HAMAP" id="MF_00061">
    <property type="entry name" value="IspE"/>
    <property type="match status" value="1"/>
</dbReference>
<evidence type="ECO:0000259" key="10">
    <source>
        <dbReference type="Pfam" id="PF00288"/>
    </source>
</evidence>
<dbReference type="Gene3D" id="3.30.70.890">
    <property type="entry name" value="GHMP kinase, C-terminal domain"/>
    <property type="match status" value="1"/>
</dbReference>
<dbReference type="PANTHER" id="PTHR43527">
    <property type="entry name" value="4-DIPHOSPHOCYTIDYL-2-C-METHYL-D-ERYTHRITOL KINASE, CHLOROPLASTIC"/>
    <property type="match status" value="1"/>
</dbReference>
<dbReference type="InterPro" id="IPR020568">
    <property type="entry name" value="Ribosomal_Su5_D2-typ_SF"/>
</dbReference>
<keyword evidence="4 9" id="KW-0808">Transferase</keyword>
<keyword evidence="9" id="KW-0414">Isoprene biosynthesis</keyword>
<evidence type="ECO:0000313" key="13">
    <source>
        <dbReference type="Proteomes" id="UP000199045"/>
    </source>
</evidence>
<dbReference type="SUPFAM" id="SSF55060">
    <property type="entry name" value="GHMP Kinase, C-terminal domain"/>
    <property type="match status" value="1"/>
</dbReference>
<accession>A0A1G7Z6K5</accession>
<dbReference type="Pfam" id="PF00288">
    <property type="entry name" value="GHMP_kinases_N"/>
    <property type="match status" value="1"/>
</dbReference>
<dbReference type="GO" id="GO:0005524">
    <property type="term" value="F:ATP binding"/>
    <property type="evidence" value="ECO:0007669"/>
    <property type="project" value="UniProtKB-UniRule"/>
</dbReference>
<evidence type="ECO:0000313" key="12">
    <source>
        <dbReference type="EMBL" id="SDH04383.1"/>
    </source>
</evidence>
<dbReference type="InterPro" id="IPR004424">
    <property type="entry name" value="IspE"/>
</dbReference>
<sequence length="273" mass="29945">MAFYTMIVFPNCKINLGLHVVNKRPDGFHELETVFYPLPLTDALEVISPGSLQFATSGIAVPGNSADNLCLKAWRLLKQDFPTLPEVDIHLHKNIPIGAGLGGGSADAAFMLQLLNNRFQLGITEEQLLIYAAQLGSDCPFFIRNKACYATGRGEIMTPIDLDLSAWSFVLIYPGVHINTGWAFSRIIPKAPTLSLRENILQPVETWQHTITNDFEAPVLDAHPELAAIKEKLYTEGAVYASMSGSGSAFVGIFPKNKIASVSFKSSYKVFIL</sequence>
<evidence type="ECO:0000256" key="5">
    <source>
        <dbReference type="ARBA" id="ARBA00022741"/>
    </source>
</evidence>
<evidence type="ECO:0000256" key="9">
    <source>
        <dbReference type="HAMAP-Rule" id="MF_00061"/>
    </source>
</evidence>
<feature type="active site" evidence="9">
    <location>
        <position position="138"/>
    </location>
</feature>
<dbReference type="InterPro" id="IPR036554">
    <property type="entry name" value="GHMP_kinase_C_sf"/>
</dbReference>
<evidence type="ECO:0000256" key="2">
    <source>
        <dbReference type="ARBA" id="ARBA00012052"/>
    </source>
</evidence>
<dbReference type="STRING" id="104663.SAMN04488121_108151"/>
<comment type="function">
    <text evidence="9">Catalyzes the phosphorylation of the position 2 hydroxy group of 4-diphosphocytidyl-2C-methyl-D-erythritol.</text>
</comment>
<dbReference type="UniPathway" id="UPA00056">
    <property type="reaction ID" value="UER00094"/>
</dbReference>
<dbReference type="GO" id="GO:0019288">
    <property type="term" value="P:isopentenyl diphosphate biosynthetic process, methylerythritol 4-phosphate pathway"/>
    <property type="evidence" value="ECO:0007669"/>
    <property type="project" value="UniProtKB-UniRule"/>
</dbReference>
<dbReference type="EC" id="2.7.1.148" evidence="2 9"/>
<comment type="catalytic activity">
    <reaction evidence="9">
        <text>4-CDP-2-C-methyl-D-erythritol + ATP = 4-CDP-2-C-methyl-D-erythritol 2-phosphate + ADP + H(+)</text>
        <dbReference type="Rhea" id="RHEA:18437"/>
        <dbReference type="ChEBI" id="CHEBI:15378"/>
        <dbReference type="ChEBI" id="CHEBI:30616"/>
        <dbReference type="ChEBI" id="CHEBI:57823"/>
        <dbReference type="ChEBI" id="CHEBI:57919"/>
        <dbReference type="ChEBI" id="CHEBI:456216"/>
        <dbReference type="EC" id="2.7.1.148"/>
    </reaction>
</comment>
<feature type="domain" description="GHMP kinase C-terminal" evidence="11">
    <location>
        <begin position="213"/>
        <end position="260"/>
    </location>
</feature>
<evidence type="ECO:0000259" key="11">
    <source>
        <dbReference type="Pfam" id="PF08544"/>
    </source>
</evidence>
<dbReference type="InterPro" id="IPR014721">
    <property type="entry name" value="Ribsml_uS5_D2-typ_fold_subgr"/>
</dbReference>
<organism evidence="12 13">
    <name type="scientific">Chitinophaga filiformis</name>
    <name type="common">Myxococcus filiformis</name>
    <name type="synonym">Flexibacter filiformis</name>
    <dbReference type="NCBI Taxonomy" id="104663"/>
    <lineage>
        <taxon>Bacteria</taxon>
        <taxon>Pseudomonadati</taxon>
        <taxon>Bacteroidota</taxon>
        <taxon>Chitinophagia</taxon>
        <taxon>Chitinophagales</taxon>
        <taxon>Chitinophagaceae</taxon>
        <taxon>Chitinophaga</taxon>
    </lineage>
</organism>
<comment type="pathway">
    <text evidence="9">Isoprenoid biosynthesis; isopentenyl diphosphate biosynthesis via DXP pathway; isopentenyl diphosphate from 1-deoxy-D-xylulose 5-phosphate: step 3/6.</text>
</comment>
<evidence type="ECO:0000256" key="7">
    <source>
        <dbReference type="ARBA" id="ARBA00022840"/>
    </source>
</evidence>
<dbReference type="RefSeq" id="WP_245705527.1">
    <property type="nucleotide sequence ID" value="NZ_FNBN01000008.1"/>
</dbReference>